<evidence type="ECO:0000313" key="7">
    <source>
        <dbReference type="EMBL" id="SDF16154.1"/>
    </source>
</evidence>
<sequence length="311" mass="32257">MDVLAIGGHGEADRAALRDAFEVGFIDGPGDLAGIEEAARAQVRAVAYKSGAPLGAEAFDLLPGLGLVANYGVGFDAIDVDAAHARGVAVSNTPGVLDADVADLAVALLTSVHRGLGQAEAHLRSGDWAAGTPLPLARRLAGRKVGILGLGRIGHAIARRLAAADCEIHYWSRREKDTPGWAHHATPEALAEASDDMVVALVGGPETRGMVSRGVIAALGEDGVLVNISRGSCVDETALLDALENGGLRGAGLDVFENEPDIDPRFLQLDNVALQPHRGSATRETRAAMARLMRDNIAAHLAGRKLLTPVG</sequence>
<dbReference type="InterPro" id="IPR006140">
    <property type="entry name" value="D-isomer_DH_NAD-bd"/>
</dbReference>
<dbReference type="GO" id="GO:0005829">
    <property type="term" value="C:cytosol"/>
    <property type="evidence" value="ECO:0007669"/>
    <property type="project" value="TreeGrafter"/>
</dbReference>
<evidence type="ECO:0000256" key="4">
    <source>
        <dbReference type="RuleBase" id="RU003719"/>
    </source>
</evidence>
<dbReference type="InterPro" id="IPR006139">
    <property type="entry name" value="D-isomer_2_OHA_DH_cat_dom"/>
</dbReference>
<dbReference type="RefSeq" id="WP_090114155.1">
    <property type="nucleotide sequence ID" value="NZ_FNAT01000008.1"/>
</dbReference>
<dbReference type="PANTHER" id="PTHR10996">
    <property type="entry name" value="2-HYDROXYACID DEHYDROGENASE-RELATED"/>
    <property type="match status" value="1"/>
</dbReference>
<keyword evidence="8" id="KW-1185">Reference proteome</keyword>
<dbReference type="InterPro" id="IPR036291">
    <property type="entry name" value="NAD(P)-bd_dom_sf"/>
</dbReference>
<accession>A0A1G7IUC6</accession>
<comment type="similarity">
    <text evidence="4">Belongs to the D-isomer specific 2-hydroxyacid dehydrogenase family.</text>
</comment>
<keyword evidence="2 4" id="KW-0560">Oxidoreductase</keyword>
<reference evidence="8" key="1">
    <citation type="submission" date="2016-10" db="EMBL/GenBank/DDBJ databases">
        <authorList>
            <person name="Varghese N."/>
            <person name="Submissions S."/>
        </authorList>
    </citation>
    <scope>NUCLEOTIDE SEQUENCE [LARGE SCALE GENOMIC DNA]</scope>
    <source>
        <strain evidence="8">DSM 21424</strain>
    </source>
</reference>
<dbReference type="PANTHER" id="PTHR10996:SF178">
    <property type="entry name" value="2-HYDROXYACID DEHYDROGENASE YGL185C-RELATED"/>
    <property type="match status" value="1"/>
</dbReference>
<dbReference type="SUPFAM" id="SSF52283">
    <property type="entry name" value="Formate/glycerate dehydrogenase catalytic domain-like"/>
    <property type="match status" value="1"/>
</dbReference>
<dbReference type="InterPro" id="IPR050223">
    <property type="entry name" value="D-isomer_2-hydroxyacid_DH"/>
</dbReference>
<dbReference type="FunFam" id="3.40.50.720:FF:000213">
    <property type="entry name" value="Putative 2-hydroxyacid dehydrogenase"/>
    <property type="match status" value="1"/>
</dbReference>
<organism evidence="7 8">
    <name type="scientific">Limimaricola pyoseonensis</name>
    <dbReference type="NCBI Taxonomy" id="521013"/>
    <lineage>
        <taxon>Bacteria</taxon>
        <taxon>Pseudomonadati</taxon>
        <taxon>Pseudomonadota</taxon>
        <taxon>Alphaproteobacteria</taxon>
        <taxon>Rhodobacterales</taxon>
        <taxon>Paracoccaceae</taxon>
        <taxon>Limimaricola</taxon>
    </lineage>
</organism>
<dbReference type="GO" id="GO:0016618">
    <property type="term" value="F:hydroxypyruvate reductase [NAD(P)H] activity"/>
    <property type="evidence" value="ECO:0007669"/>
    <property type="project" value="TreeGrafter"/>
</dbReference>
<evidence type="ECO:0000256" key="1">
    <source>
        <dbReference type="ARBA" id="ARBA00022857"/>
    </source>
</evidence>
<dbReference type="GO" id="GO:0051287">
    <property type="term" value="F:NAD binding"/>
    <property type="evidence" value="ECO:0007669"/>
    <property type="project" value="InterPro"/>
</dbReference>
<feature type="domain" description="D-isomer specific 2-hydroxyacid dehydrogenase NAD-binding" evidence="6">
    <location>
        <begin position="106"/>
        <end position="279"/>
    </location>
</feature>
<evidence type="ECO:0000256" key="3">
    <source>
        <dbReference type="ARBA" id="ARBA00023027"/>
    </source>
</evidence>
<evidence type="ECO:0000313" key="8">
    <source>
        <dbReference type="Proteomes" id="UP000198922"/>
    </source>
</evidence>
<dbReference type="Pfam" id="PF02826">
    <property type="entry name" value="2-Hacid_dh_C"/>
    <property type="match status" value="1"/>
</dbReference>
<evidence type="ECO:0000256" key="2">
    <source>
        <dbReference type="ARBA" id="ARBA00023002"/>
    </source>
</evidence>
<dbReference type="OrthoDB" id="9793626at2"/>
<gene>
    <name evidence="7" type="ORF">SAMN04488567_3527</name>
</gene>
<dbReference type="PROSITE" id="PS00065">
    <property type="entry name" value="D_2_HYDROXYACID_DH_1"/>
    <property type="match status" value="1"/>
</dbReference>
<name>A0A1G7IUC6_9RHOB</name>
<dbReference type="AlphaFoldDB" id="A0A1G7IUC6"/>
<keyword evidence="1" id="KW-0521">NADP</keyword>
<feature type="domain" description="D-isomer specific 2-hydroxyacid dehydrogenase catalytic" evidence="5">
    <location>
        <begin position="12"/>
        <end position="310"/>
    </location>
</feature>
<dbReference type="STRING" id="521013.SAMN04488567_3527"/>
<dbReference type="Pfam" id="PF00389">
    <property type="entry name" value="2-Hacid_dh"/>
    <property type="match status" value="1"/>
</dbReference>
<evidence type="ECO:0000259" key="5">
    <source>
        <dbReference type="Pfam" id="PF00389"/>
    </source>
</evidence>
<dbReference type="Gene3D" id="3.40.50.720">
    <property type="entry name" value="NAD(P)-binding Rossmann-like Domain"/>
    <property type="match status" value="2"/>
</dbReference>
<dbReference type="GO" id="GO:0030267">
    <property type="term" value="F:glyoxylate reductase (NADPH) activity"/>
    <property type="evidence" value="ECO:0007669"/>
    <property type="project" value="TreeGrafter"/>
</dbReference>
<dbReference type="SUPFAM" id="SSF51735">
    <property type="entry name" value="NAD(P)-binding Rossmann-fold domains"/>
    <property type="match status" value="1"/>
</dbReference>
<dbReference type="Proteomes" id="UP000198922">
    <property type="component" value="Unassembled WGS sequence"/>
</dbReference>
<protein>
    <submittedName>
        <fullName evidence="7">Lactate dehydrogenase</fullName>
    </submittedName>
</protein>
<dbReference type="CDD" id="cd12156">
    <property type="entry name" value="HPPR"/>
    <property type="match status" value="1"/>
</dbReference>
<dbReference type="InterPro" id="IPR029752">
    <property type="entry name" value="D-isomer_DH_CS1"/>
</dbReference>
<proteinExistence type="inferred from homology"/>
<evidence type="ECO:0000259" key="6">
    <source>
        <dbReference type="Pfam" id="PF02826"/>
    </source>
</evidence>
<keyword evidence="3" id="KW-0520">NAD</keyword>
<dbReference type="EMBL" id="FNAT01000008">
    <property type="protein sequence ID" value="SDF16154.1"/>
    <property type="molecule type" value="Genomic_DNA"/>
</dbReference>